<evidence type="ECO:0000313" key="1">
    <source>
        <dbReference type="EMBL" id="CAE0817833.1"/>
    </source>
</evidence>
<protein>
    <submittedName>
        <fullName evidence="1">Uncharacterized protein</fullName>
    </submittedName>
</protein>
<proteinExistence type="predicted"/>
<organism evidence="1">
    <name type="scientific">Eutreptiella gymnastica</name>
    <dbReference type="NCBI Taxonomy" id="73025"/>
    <lineage>
        <taxon>Eukaryota</taxon>
        <taxon>Discoba</taxon>
        <taxon>Euglenozoa</taxon>
        <taxon>Euglenida</taxon>
        <taxon>Spirocuta</taxon>
        <taxon>Euglenophyceae</taxon>
        <taxon>Eutreptiales</taxon>
        <taxon>Eutreptiaceae</taxon>
        <taxon>Eutreptiella</taxon>
    </lineage>
</organism>
<name>A0A7S4FWW3_9EUGL</name>
<accession>A0A7S4FWW3</accession>
<reference evidence="1" key="1">
    <citation type="submission" date="2021-01" db="EMBL/GenBank/DDBJ databases">
        <authorList>
            <person name="Corre E."/>
            <person name="Pelletier E."/>
            <person name="Niang G."/>
            <person name="Scheremetjew M."/>
            <person name="Finn R."/>
            <person name="Kale V."/>
            <person name="Holt S."/>
            <person name="Cochrane G."/>
            <person name="Meng A."/>
            <person name="Brown T."/>
            <person name="Cohen L."/>
        </authorList>
    </citation>
    <scope>NUCLEOTIDE SEQUENCE</scope>
    <source>
        <strain evidence="1">CCMP1594</strain>
    </source>
</reference>
<dbReference type="AlphaFoldDB" id="A0A7S4FWW3"/>
<sequence length="115" mass="13253">MCSSMCSEVYRCRDWLCVCLCSQSNANPSVCMLVHKFVTCEKWQHVSSMAGTMEESMQKYLVVVVWGAVDDSCGLHFDILWLKQTVMASKSAQAYVQFHTRQPLDELPMWYHQGF</sequence>
<dbReference type="EMBL" id="HBJA01083105">
    <property type="protein sequence ID" value="CAE0817833.1"/>
    <property type="molecule type" value="Transcribed_RNA"/>
</dbReference>
<gene>
    <name evidence="1" type="ORF">EGYM00163_LOCUS29001</name>
</gene>